<gene>
    <name evidence="1" type="ORF">EXJ73_09655</name>
</gene>
<evidence type="ECO:0000313" key="1">
    <source>
        <dbReference type="EMBL" id="MDG0862732.1"/>
    </source>
</evidence>
<name>A0A9X4LFY8_9BURK</name>
<reference evidence="1" key="1">
    <citation type="submission" date="2019-02" db="EMBL/GenBank/DDBJ databases">
        <title>Draft genome of the type strain Pelomonas aquatica CCUG 52575T.</title>
        <authorList>
            <person name="Gomila M."/>
            <person name="Lalucat J."/>
        </authorList>
    </citation>
    <scope>NUCLEOTIDE SEQUENCE</scope>
    <source>
        <strain evidence="1">CCUG 52575</strain>
    </source>
</reference>
<sequence length="49" mass="5090">MPSPPAAAGARRPTTAASCARPWASSCRSAACWARTPSAPTRRPARARP</sequence>
<evidence type="ECO:0000313" key="2">
    <source>
        <dbReference type="Proteomes" id="UP001152766"/>
    </source>
</evidence>
<protein>
    <submittedName>
        <fullName evidence="1">FeS-binding protein</fullName>
    </submittedName>
</protein>
<proteinExistence type="predicted"/>
<dbReference type="Proteomes" id="UP001152766">
    <property type="component" value="Unassembled WGS sequence"/>
</dbReference>
<comment type="caution">
    <text evidence="1">The sequence shown here is derived from an EMBL/GenBank/DDBJ whole genome shotgun (WGS) entry which is preliminary data.</text>
</comment>
<accession>A0A9X4LFY8</accession>
<dbReference type="AlphaFoldDB" id="A0A9X4LFY8"/>
<organism evidence="1 2">
    <name type="scientific">Pelomonas aquatica</name>
    <dbReference type="NCBI Taxonomy" id="431058"/>
    <lineage>
        <taxon>Bacteria</taxon>
        <taxon>Pseudomonadati</taxon>
        <taxon>Pseudomonadota</taxon>
        <taxon>Betaproteobacteria</taxon>
        <taxon>Burkholderiales</taxon>
        <taxon>Sphaerotilaceae</taxon>
        <taxon>Roseateles</taxon>
    </lineage>
</organism>
<keyword evidence="2" id="KW-1185">Reference proteome</keyword>
<dbReference type="EMBL" id="SGUG01000011">
    <property type="protein sequence ID" value="MDG0862732.1"/>
    <property type="molecule type" value="Genomic_DNA"/>
</dbReference>